<comment type="caution">
    <text evidence="2">The sequence shown here is derived from an EMBL/GenBank/DDBJ whole genome shotgun (WGS) entry which is preliminary data.</text>
</comment>
<evidence type="ECO:0000313" key="3">
    <source>
        <dbReference type="Proteomes" id="UP001454036"/>
    </source>
</evidence>
<organism evidence="2 3">
    <name type="scientific">Lithospermum erythrorhizon</name>
    <name type="common">Purple gromwell</name>
    <name type="synonym">Lithospermum officinale var. erythrorhizon</name>
    <dbReference type="NCBI Taxonomy" id="34254"/>
    <lineage>
        <taxon>Eukaryota</taxon>
        <taxon>Viridiplantae</taxon>
        <taxon>Streptophyta</taxon>
        <taxon>Embryophyta</taxon>
        <taxon>Tracheophyta</taxon>
        <taxon>Spermatophyta</taxon>
        <taxon>Magnoliopsida</taxon>
        <taxon>eudicotyledons</taxon>
        <taxon>Gunneridae</taxon>
        <taxon>Pentapetalae</taxon>
        <taxon>asterids</taxon>
        <taxon>lamiids</taxon>
        <taxon>Boraginales</taxon>
        <taxon>Boraginaceae</taxon>
        <taxon>Boraginoideae</taxon>
        <taxon>Lithospermeae</taxon>
        <taxon>Lithospermum</taxon>
    </lineage>
</organism>
<keyword evidence="3" id="KW-1185">Reference proteome</keyword>
<evidence type="ECO:0000313" key="2">
    <source>
        <dbReference type="EMBL" id="GAA0172376.1"/>
    </source>
</evidence>
<sequence>MIGGILLAQKPDLLQPEDGVGVDVKPLMISEKLMKGKRVMDVPLNLQDAPEPEPTLAPESEAAAILIKKPVPPVVTAETAATGPSDADHFMDVEEGYDEDPTVKGARD</sequence>
<gene>
    <name evidence="2" type="ORF">LIER_26216</name>
</gene>
<protein>
    <submittedName>
        <fullName evidence="2">Uncharacterized protein</fullName>
    </submittedName>
</protein>
<proteinExistence type="predicted"/>
<dbReference type="AlphaFoldDB" id="A0AAV3R9M3"/>
<reference evidence="2 3" key="1">
    <citation type="submission" date="2024-01" db="EMBL/GenBank/DDBJ databases">
        <title>The complete chloroplast genome sequence of Lithospermum erythrorhizon: insights into the phylogenetic relationship among Boraginaceae species and the maternal lineages of purple gromwells.</title>
        <authorList>
            <person name="Okada T."/>
            <person name="Watanabe K."/>
        </authorList>
    </citation>
    <scope>NUCLEOTIDE SEQUENCE [LARGE SCALE GENOMIC DNA]</scope>
</reference>
<feature type="region of interest" description="Disordered" evidence="1">
    <location>
        <begin position="76"/>
        <end position="108"/>
    </location>
</feature>
<accession>A0AAV3R9M3</accession>
<evidence type="ECO:0000256" key="1">
    <source>
        <dbReference type="SAM" id="MobiDB-lite"/>
    </source>
</evidence>
<dbReference type="EMBL" id="BAABME010008095">
    <property type="protein sequence ID" value="GAA0172376.1"/>
    <property type="molecule type" value="Genomic_DNA"/>
</dbReference>
<name>A0AAV3R9M3_LITER</name>
<dbReference type="Proteomes" id="UP001454036">
    <property type="component" value="Unassembled WGS sequence"/>
</dbReference>